<dbReference type="RefSeq" id="WP_320498584.1">
    <property type="nucleotide sequence ID" value="NZ_JAXCLX010000001.1"/>
</dbReference>
<dbReference type="PANTHER" id="PTHR34979">
    <property type="entry name" value="INNER MEMBRANE PROTEIN YGAZ"/>
    <property type="match status" value="1"/>
</dbReference>
<feature type="transmembrane region" description="Helical" evidence="8">
    <location>
        <begin position="219"/>
        <end position="236"/>
    </location>
</feature>
<evidence type="ECO:0000256" key="7">
    <source>
        <dbReference type="ARBA" id="ARBA00023136"/>
    </source>
</evidence>
<evidence type="ECO:0000256" key="6">
    <source>
        <dbReference type="ARBA" id="ARBA00022989"/>
    </source>
</evidence>
<comment type="similarity">
    <text evidence="2">Belongs to the AzlC family.</text>
</comment>
<accession>A0ABU5DSK8</accession>
<evidence type="ECO:0000313" key="9">
    <source>
        <dbReference type="EMBL" id="MDY0870383.1"/>
    </source>
</evidence>
<proteinExistence type="inferred from homology"/>
<evidence type="ECO:0000313" key="10">
    <source>
        <dbReference type="Proteomes" id="UP001271769"/>
    </source>
</evidence>
<feature type="transmembrane region" description="Helical" evidence="8">
    <location>
        <begin position="173"/>
        <end position="191"/>
    </location>
</feature>
<keyword evidence="10" id="KW-1185">Reference proteome</keyword>
<gene>
    <name evidence="9" type="ORF">SMD31_00530</name>
</gene>
<keyword evidence="3" id="KW-0813">Transport</keyword>
<name>A0ABU5DSK8_9PROT</name>
<evidence type="ECO:0000256" key="5">
    <source>
        <dbReference type="ARBA" id="ARBA00022692"/>
    </source>
</evidence>
<keyword evidence="5 8" id="KW-0812">Transmembrane</keyword>
<dbReference type="PANTHER" id="PTHR34979:SF1">
    <property type="entry name" value="INNER MEMBRANE PROTEIN YGAZ"/>
    <property type="match status" value="1"/>
</dbReference>
<comment type="subcellular location">
    <subcellularLocation>
        <location evidence="1">Cell membrane</location>
        <topology evidence="1">Multi-pass membrane protein</topology>
    </subcellularLocation>
</comment>
<evidence type="ECO:0000256" key="4">
    <source>
        <dbReference type="ARBA" id="ARBA00022475"/>
    </source>
</evidence>
<dbReference type="Proteomes" id="UP001271769">
    <property type="component" value="Unassembled WGS sequence"/>
</dbReference>
<sequence length="248" mass="26737">MSDTIGTAPTSAGSEFTRGLAATFPLMVSAIPFGVIFGTLATNAGLSPLAVMSMSIFVFSGSAQFIAILLLGTGSALGVIWLATLILNLRHLLYAATLVDHVRHLSQTWRFGLAATLTDETFAVMERRYREEGGGPNAHWYYLASCLGMYLNWQFWTYIGIVLGTEFPEVKNWGLEFAMIVTFTGIVMPALRSGPFWLAAIVAGVVATLGNALPYKLGLMLGALAGIVAGLLVQEWRRRKARGEQVAS</sequence>
<feature type="transmembrane region" description="Helical" evidence="8">
    <location>
        <begin position="20"/>
        <end position="42"/>
    </location>
</feature>
<dbReference type="Pfam" id="PF03591">
    <property type="entry name" value="AzlC"/>
    <property type="match status" value="1"/>
</dbReference>
<comment type="caution">
    <text evidence="9">The sequence shown here is derived from an EMBL/GenBank/DDBJ whole genome shotgun (WGS) entry which is preliminary data.</text>
</comment>
<evidence type="ECO:0000256" key="8">
    <source>
        <dbReference type="SAM" id="Phobius"/>
    </source>
</evidence>
<keyword evidence="4" id="KW-1003">Cell membrane</keyword>
<dbReference type="InterPro" id="IPR011606">
    <property type="entry name" value="Brnchd-chn_aa_trnsp_permease"/>
</dbReference>
<keyword evidence="7 8" id="KW-0472">Membrane</keyword>
<reference evidence="9 10" key="1">
    <citation type="journal article" date="2013" name="Antonie Van Leeuwenhoek">
        <title>Dongia rigui sp. nov., isolated from freshwater of a large wetland in Korea.</title>
        <authorList>
            <person name="Baik K.S."/>
            <person name="Hwang Y.M."/>
            <person name="Choi J.S."/>
            <person name="Kwon J."/>
            <person name="Seong C.N."/>
        </authorList>
    </citation>
    <scope>NUCLEOTIDE SEQUENCE [LARGE SCALE GENOMIC DNA]</scope>
    <source>
        <strain evidence="9 10">04SU4-P</strain>
    </source>
</reference>
<keyword evidence="6 8" id="KW-1133">Transmembrane helix</keyword>
<protein>
    <submittedName>
        <fullName evidence="9">AzlC family ABC transporter permease</fullName>
    </submittedName>
</protein>
<organism evidence="9 10">
    <name type="scientific">Dongia rigui</name>
    <dbReference type="NCBI Taxonomy" id="940149"/>
    <lineage>
        <taxon>Bacteria</taxon>
        <taxon>Pseudomonadati</taxon>
        <taxon>Pseudomonadota</taxon>
        <taxon>Alphaproteobacteria</taxon>
        <taxon>Rhodospirillales</taxon>
        <taxon>Dongiaceae</taxon>
        <taxon>Dongia</taxon>
    </lineage>
</organism>
<evidence type="ECO:0000256" key="3">
    <source>
        <dbReference type="ARBA" id="ARBA00022448"/>
    </source>
</evidence>
<evidence type="ECO:0000256" key="2">
    <source>
        <dbReference type="ARBA" id="ARBA00010735"/>
    </source>
</evidence>
<evidence type="ECO:0000256" key="1">
    <source>
        <dbReference type="ARBA" id="ARBA00004651"/>
    </source>
</evidence>
<feature type="transmembrane region" description="Helical" evidence="8">
    <location>
        <begin position="140"/>
        <end position="161"/>
    </location>
</feature>
<dbReference type="EMBL" id="JAXCLX010000001">
    <property type="protein sequence ID" value="MDY0870383.1"/>
    <property type="molecule type" value="Genomic_DNA"/>
</dbReference>